<evidence type="ECO:0000313" key="3">
    <source>
        <dbReference type="Proteomes" id="UP000322873"/>
    </source>
</evidence>
<dbReference type="AlphaFoldDB" id="A0A5M9JQY0"/>
<proteinExistence type="predicted"/>
<keyword evidence="1" id="KW-0812">Transmembrane</keyword>
<dbReference type="VEuPathDB" id="FungiDB:MFRU_018g00030"/>
<accession>A0A5M9JQY0</accession>
<keyword evidence="3" id="KW-1185">Reference proteome</keyword>
<feature type="transmembrane region" description="Helical" evidence="1">
    <location>
        <begin position="129"/>
        <end position="148"/>
    </location>
</feature>
<name>A0A5M9JQY0_MONFR</name>
<gene>
    <name evidence="2" type="ORF">EYC84_001867</name>
</gene>
<dbReference type="PANTHER" id="PTHR28062">
    <property type="entry name" value="K+-H+ EXCHANGE-LIKE PROTEIN"/>
    <property type="match status" value="1"/>
</dbReference>
<dbReference type="Pfam" id="PF10173">
    <property type="entry name" value="Mit_KHE1"/>
    <property type="match status" value="1"/>
</dbReference>
<sequence>MMRLYLLPISTRRTLIYCQRLNVTTTSEVSLLDKTTTKANNLWASWEKKDSGWQKKVVDFGNNALKRIPYEEWGLKSVPPLSKRRREEELGGKEKVEVSFPSTFLPNERVSEVLRTLGTERKQLHKARLWASIIGMPIVAPFALVPVIPNLPFFYLCFRAYSHWKALAGSKHIEFLLKENLVAIKPSRILDELYLRNKVPFPHLKDAAHTTTSNSNMVHDETMLLHSSDGQEIASALNIPELQMELDRAVWQVENDLEAQRKLKEEEKRKYKTSAYLDSFSQFNLRKDE</sequence>
<keyword evidence="1" id="KW-0472">Membrane</keyword>
<comment type="caution">
    <text evidence="2">The sequence shown here is derived from an EMBL/GenBank/DDBJ whole genome shotgun (WGS) entry which is preliminary data.</text>
</comment>
<evidence type="ECO:0000256" key="1">
    <source>
        <dbReference type="SAM" id="Phobius"/>
    </source>
</evidence>
<reference evidence="2 3" key="1">
    <citation type="submission" date="2019-06" db="EMBL/GenBank/DDBJ databases">
        <title>Genome Sequence of the Brown Rot Fungal Pathogen Monilinia fructicola.</title>
        <authorList>
            <person name="De Miccolis Angelini R.M."/>
            <person name="Landi L."/>
            <person name="Abate D."/>
            <person name="Pollastro S."/>
            <person name="Romanazzi G."/>
            <person name="Faretra F."/>
        </authorList>
    </citation>
    <scope>NUCLEOTIDE SEQUENCE [LARGE SCALE GENOMIC DNA]</scope>
    <source>
        <strain evidence="2 3">Mfrc123</strain>
    </source>
</reference>
<dbReference type="GO" id="GO:1902600">
    <property type="term" value="P:proton transmembrane transport"/>
    <property type="evidence" value="ECO:0007669"/>
    <property type="project" value="TreeGrafter"/>
</dbReference>
<dbReference type="Proteomes" id="UP000322873">
    <property type="component" value="Unassembled WGS sequence"/>
</dbReference>
<dbReference type="PANTHER" id="PTHR28062:SF1">
    <property type="entry name" value="TRANSMEMBRANE PROTEIN"/>
    <property type="match status" value="1"/>
</dbReference>
<keyword evidence="1" id="KW-1133">Transmembrane helix</keyword>
<dbReference type="GO" id="GO:0005743">
    <property type="term" value="C:mitochondrial inner membrane"/>
    <property type="evidence" value="ECO:0007669"/>
    <property type="project" value="TreeGrafter"/>
</dbReference>
<dbReference type="InterPro" id="IPR018786">
    <property type="entry name" value="Mit_KHE1"/>
</dbReference>
<dbReference type="EMBL" id="VICG01000005">
    <property type="protein sequence ID" value="KAA8571918.1"/>
    <property type="molecule type" value="Genomic_DNA"/>
</dbReference>
<dbReference type="GO" id="GO:0006813">
    <property type="term" value="P:potassium ion transport"/>
    <property type="evidence" value="ECO:0007669"/>
    <property type="project" value="TreeGrafter"/>
</dbReference>
<evidence type="ECO:0000313" key="2">
    <source>
        <dbReference type="EMBL" id="KAA8571918.1"/>
    </source>
</evidence>
<organism evidence="2 3">
    <name type="scientific">Monilinia fructicola</name>
    <name type="common">Brown rot fungus</name>
    <name type="synonym">Ciboria fructicola</name>
    <dbReference type="NCBI Taxonomy" id="38448"/>
    <lineage>
        <taxon>Eukaryota</taxon>
        <taxon>Fungi</taxon>
        <taxon>Dikarya</taxon>
        <taxon>Ascomycota</taxon>
        <taxon>Pezizomycotina</taxon>
        <taxon>Leotiomycetes</taxon>
        <taxon>Helotiales</taxon>
        <taxon>Sclerotiniaceae</taxon>
        <taxon>Monilinia</taxon>
    </lineage>
</organism>
<protein>
    <submittedName>
        <fullName evidence="2">Uncharacterized protein</fullName>
    </submittedName>
</protein>